<comment type="caution">
    <text evidence="1">The sequence shown here is derived from an EMBL/GenBank/DDBJ whole genome shotgun (WGS) entry which is preliminary data.</text>
</comment>
<evidence type="ECO:0000313" key="2">
    <source>
        <dbReference type="Proteomes" id="UP001548189"/>
    </source>
</evidence>
<name>A0ABV2BPD6_9GAMM</name>
<protein>
    <submittedName>
        <fullName evidence="1">Uncharacterized protein</fullName>
    </submittedName>
</protein>
<dbReference type="EMBL" id="JBEVCJ010000001">
    <property type="protein sequence ID" value="MET1253810.1"/>
    <property type="molecule type" value="Genomic_DNA"/>
</dbReference>
<evidence type="ECO:0000313" key="1">
    <source>
        <dbReference type="EMBL" id="MET1253810.1"/>
    </source>
</evidence>
<reference evidence="1 2" key="1">
    <citation type="submission" date="2024-06" db="EMBL/GenBank/DDBJ databases">
        <authorList>
            <person name="Li F."/>
        </authorList>
    </citation>
    <scope>NUCLEOTIDE SEQUENCE [LARGE SCALE GENOMIC DNA]</scope>
    <source>
        <strain evidence="1 2">GXAS 311</strain>
    </source>
</reference>
<organism evidence="1 2">
    <name type="scientific">Aliikangiella maris</name>
    <dbReference type="NCBI Taxonomy" id="3162458"/>
    <lineage>
        <taxon>Bacteria</taxon>
        <taxon>Pseudomonadati</taxon>
        <taxon>Pseudomonadota</taxon>
        <taxon>Gammaproteobacteria</taxon>
        <taxon>Oceanospirillales</taxon>
        <taxon>Pleioneaceae</taxon>
        <taxon>Aliikangiella</taxon>
    </lineage>
</organism>
<keyword evidence="2" id="KW-1185">Reference proteome</keyword>
<accession>A0ABV2BPD6</accession>
<sequence>MESSKNKFILAVISALLSIYIFWLAWGADEFNLGRAVFSSVLGVGFALSVLAVLLGAKSQLLNKATMLLVGVPSLILLALFVWFLVDGTWDFTLSKAAGVFAYAYGVYIAGALASHSEQQEAS</sequence>
<proteinExistence type="predicted"/>
<gene>
    <name evidence="1" type="ORF">ABVT43_01610</name>
</gene>
<dbReference type="Proteomes" id="UP001548189">
    <property type="component" value="Unassembled WGS sequence"/>
</dbReference>